<keyword evidence="1" id="KW-0472">Membrane</keyword>
<keyword evidence="1" id="KW-1133">Transmembrane helix</keyword>
<feature type="transmembrane region" description="Helical" evidence="1">
    <location>
        <begin position="113"/>
        <end position="139"/>
    </location>
</feature>
<dbReference type="EMBL" id="FPBZ01000033">
    <property type="protein sequence ID" value="SFU78028.1"/>
    <property type="molecule type" value="Genomic_DNA"/>
</dbReference>
<dbReference type="AlphaFoldDB" id="A0A1I7IYL6"/>
<accession>A0A1I7IYL6</accession>
<dbReference type="Proteomes" id="UP000182649">
    <property type="component" value="Unassembled WGS sequence"/>
</dbReference>
<organism evidence="2 3">
    <name type="scientific">Nitrosospira multiformis</name>
    <dbReference type="NCBI Taxonomy" id="1231"/>
    <lineage>
        <taxon>Bacteria</taxon>
        <taxon>Pseudomonadati</taxon>
        <taxon>Pseudomonadota</taxon>
        <taxon>Betaproteobacteria</taxon>
        <taxon>Nitrosomonadales</taxon>
        <taxon>Nitrosomonadaceae</taxon>
        <taxon>Nitrosospira</taxon>
    </lineage>
</organism>
<gene>
    <name evidence="2" type="ORF">SAMN05216417_1333</name>
</gene>
<protein>
    <submittedName>
        <fullName evidence="2">Uncharacterized protein</fullName>
    </submittedName>
</protein>
<name>A0A1I7IYL6_9PROT</name>
<evidence type="ECO:0000313" key="2">
    <source>
        <dbReference type="EMBL" id="SFU78028.1"/>
    </source>
</evidence>
<reference evidence="2 3" key="1">
    <citation type="submission" date="2016-10" db="EMBL/GenBank/DDBJ databases">
        <authorList>
            <person name="de Groot N.N."/>
        </authorList>
    </citation>
    <scope>NUCLEOTIDE SEQUENCE [LARGE SCALE GENOMIC DNA]</scope>
    <source>
        <strain evidence="2 3">Nl14</strain>
    </source>
</reference>
<feature type="transmembrane region" description="Helical" evidence="1">
    <location>
        <begin position="14"/>
        <end position="31"/>
    </location>
</feature>
<evidence type="ECO:0000313" key="3">
    <source>
        <dbReference type="Proteomes" id="UP000182649"/>
    </source>
</evidence>
<proteinExistence type="predicted"/>
<sequence length="188" mass="21390">MTETSSKSSPFQRAWNIFSAIAAVVGTAGMVDDIANWASFIKIVVQGYEAMVCPVLRPITDAISMPPWFTDYLFVGFMVSSARARPTFNHMREYWIFDVSKYKWFAFWAPHRVATIAMSVLMALLWPLLLITFLPPSILKPEPRAYAFQHQIWRDQFHWLAIYTLVLLGLFIANAGLRALAIALANDL</sequence>
<feature type="transmembrane region" description="Helical" evidence="1">
    <location>
        <begin position="160"/>
        <end position="185"/>
    </location>
</feature>
<keyword evidence="1" id="KW-0812">Transmembrane</keyword>
<dbReference type="RefSeq" id="WP_143104406.1">
    <property type="nucleotide sequence ID" value="NZ_FPBZ01000033.1"/>
</dbReference>
<evidence type="ECO:0000256" key="1">
    <source>
        <dbReference type="SAM" id="Phobius"/>
    </source>
</evidence>